<evidence type="ECO:0000256" key="1">
    <source>
        <dbReference type="ARBA" id="ARBA00013081"/>
    </source>
</evidence>
<dbReference type="PANTHER" id="PTHR43156:SF2">
    <property type="entry name" value="STAGE II SPORULATION PROTEIN E"/>
    <property type="match status" value="1"/>
</dbReference>
<dbReference type="PROSITE" id="PS50112">
    <property type="entry name" value="PAS"/>
    <property type="match status" value="1"/>
</dbReference>
<comment type="function">
    <text evidence="13">Primarily acts as an independent SigF regulator that is sensitive to the osmosensory signal, mediating the cross talk of PknD with the SigF regulon. Possesses both phosphatase and kinase activities. The kinase domain functions as a classic anti-sigma factor-like kinase to phosphorylate the anti-anti-sigma factor domain at the canonical regulatory site, and the phosphatase domain antagonizes this activity.</text>
</comment>
<dbReference type="Pfam" id="PF08448">
    <property type="entry name" value="PAS_4"/>
    <property type="match status" value="1"/>
</dbReference>
<dbReference type="Proteomes" id="UP000001444">
    <property type="component" value="Chromosome"/>
</dbReference>
<dbReference type="InterPro" id="IPR001932">
    <property type="entry name" value="PPM-type_phosphatase-like_dom"/>
</dbReference>
<dbReference type="Pfam" id="PF07228">
    <property type="entry name" value="SpoIIE"/>
    <property type="match status" value="1"/>
</dbReference>
<dbReference type="PANTHER" id="PTHR43156">
    <property type="entry name" value="STAGE II SPORULATION PROTEIN E-RELATED"/>
    <property type="match status" value="1"/>
</dbReference>
<comment type="catalytic activity">
    <reaction evidence="12">
        <text>O-phospho-L-seryl-[protein] + H2O = L-seryl-[protein] + phosphate</text>
        <dbReference type="Rhea" id="RHEA:20629"/>
        <dbReference type="Rhea" id="RHEA-COMP:9863"/>
        <dbReference type="Rhea" id="RHEA-COMP:11604"/>
        <dbReference type="ChEBI" id="CHEBI:15377"/>
        <dbReference type="ChEBI" id="CHEBI:29999"/>
        <dbReference type="ChEBI" id="CHEBI:43474"/>
        <dbReference type="ChEBI" id="CHEBI:83421"/>
        <dbReference type="EC" id="3.1.3.16"/>
    </reaction>
</comment>
<evidence type="ECO:0000256" key="11">
    <source>
        <dbReference type="ARBA" id="ARBA00023211"/>
    </source>
</evidence>
<dbReference type="SMART" id="SM00065">
    <property type="entry name" value="GAF"/>
    <property type="match status" value="1"/>
</dbReference>
<dbReference type="HOGENOM" id="CLU_000445_43_2_11"/>
<dbReference type="InterPro" id="IPR036457">
    <property type="entry name" value="PPM-type-like_dom_sf"/>
</dbReference>
<evidence type="ECO:0000256" key="9">
    <source>
        <dbReference type="ARBA" id="ARBA00022842"/>
    </source>
</evidence>
<evidence type="ECO:0000256" key="3">
    <source>
        <dbReference type="ARBA" id="ARBA00022679"/>
    </source>
</evidence>
<dbReference type="InterPro" id="IPR052016">
    <property type="entry name" value="Bact_Sigma-Reg"/>
</dbReference>
<dbReference type="SUPFAM" id="SSF55785">
    <property type="entry name" value="PYP-like sensor domain (PAS domain)"/>
    <property type="match status" value="1"/>
</dbReference>
<evidence type="ECO:0000256" key="6">
    <source>
        <dbReference type="ARBA" id="ARBA00022777"/>
    </source>
</evidence>
<feature type="region of interest" description="Disordered" evidence="16">
    <location>
        <begin position="285"/>
        <end position="314"/>
    </location>
</feature>
<keyword evidence="4" id="KW-0479">Metal-binding</keyword>
<keyword evidence="3" id="KW-0808">Transferase</keyword>
<keyword evidence="5" id="KW-0547">Nucleotide-binding</keyword>
<dbReference type="eggNOG" id="COG2203">
    <property type="taxonomic scope" value="Bacteria"/>
</dbReference>
<dbReference type="Gene3D" id="3.30.450.20">
    <property type="entry name" value="PAS domain"/>
    <property type="match status" value="1"/>
</dbReference>
<keyword evidence="6" id="KW-0418">Kinase</keyword>
<reference evidence="18 19" key="1">
    <citation type="journal article" date="2010" name="Mol. Plant Microbe Interact.">
        <title>Streptomyces scabies 87-22 contains a coronafacic acid-like biosynthetic cluster that contributes to plant-microbe interactions.</title>
        <authorList>
            <person name="Bignell D.R."/>
            <person name="Seipke R.F."/>
            <person name="Huguet-Tapia J.C."/>
            <person name="Chambers A.H."/>
            <person name="Parry R.J."/>
            <person name="Loria R."/>
        </authorList>
    </citation>
    <scope>NUCLEOTIDE SEQUENCE [LARGE SCALE GENOMIC DNA]</scope>
    <source>
        <strain evidence="18 19">87.22</strain>
    </source>
</reference>
<evidence type="ECO:0000256" key="2">
    <source>
        <dbReference type="ARBA" id="ARBA00022553"/>
    </source>
</evidence>
<evidence type="ECO:0000256" key="7">
    <source>
        <dbReference type="ARBA" id="ARBA00022801"/>
    </source>
</evidence>
<keyword evidence="7" id="KW-0378">Hydrolase</keyword>
<dbReference type="STRING" id="680198.SCAB_78451"/>
<dbReference type="CDD" id="cd00130">
    <property type="entry name" value="PAS"/>
    <property type="match status" value="1"/>
</dbReference>
<keyword evidence="11" id="KW-0464">Manganese</keyword>
<dbReference type="Pfam" id="PF13185">
    <property type="entry name" value="GAF_2"/>
    <property type="match status" value="1"/>
</dbReference>
<evidence type="ECO:0000256" key="16">
    <source>
        <dbReference type="SAM" id="MobiDB-lite"/>
    </source>
</evidence>
<keyword evidence="9" id="KW-0460">Magnesium</keyword>
<dbReference type="SUPFAM" id="SSF55781">
    <property type="entry name" value="GAF domain-like"/>
    <property type="match status" value="2"/>
</dbReference>
<dbReference type="InterPro" id="IPR013656">
    <property type="entry name" value="PAS_4"/>
</dbReference>
<proteinExistence type="predicted"/>
<dbReference type="Gene3D" id="3.30.450.40">
    <property type="match status" value="1"/>
</dbReference>
<dbReference type="KEGG" id="scb:SCAB_78451"/>
<evidence type="ECO:0000256" key="15">
    <source>
        <dbReference type="ARBA" id="ARBA00081350"/>
    </source>
</evidence>
<evidence type="ECO:0000313" key="19">
    <source>
        <dbReference type="Proteomes" id="UP000001444"/>
    </source>
</evidence>
<dbReference type="EMBL" id="FN554889">
    <property type="protein sequence ID" value="CBG74810.1"/>
    <property type="molecule type" value="Genomic_DNA"/>
</dbReference>
<keyword evidence="10" id="KW-0904">Protein phosphatase</keyword>
<keyword evidence="19" id="KW-1185">Reference proteome</keyword>
<evidence type="ECO:0000256" key="10">
    <source>
        <dbReference type="ARBA" id="ARBA00022912"/>
    </source>
</evidence>
<evidence type="ECO:0000256" key="4">
    <source>
        <dbReference type="ARBA" id="ARBA00022723"/>
    </source>
</evidence>
<dbReference type="InterPro" id="IPR035965">
    <property type="entry name" value="PAS-like_dom_sf"/>
</dbReference>
<dbReference type="AlphaFoldDB" id="C9ZCM1"/>
<evidence type="ECO:0000256" key="8">
    <source>
        <dbReference type="ARBA" id="ARBA00022840"/>
    </source>
</evidence>
<dbReference type="Gene3D" id="3.60.40.10">
    <property type="entry name" value="PPM-type phosphatase domain"/>
    <property type="match status" value="1"/>
</dbReference>
<evidence type="ECO:0000256" key="12">
    <source>
        <dbReference type="ARBA" id="ARBA00047761"/>
    </source>
</evidence>
<dbReference type="GO" id="GO:0016301">
    <property type="term" value="F:kinase activity"/>
    <property type="evidence" value="ECO:0007669"/>
    <property type="project" value="UniProtKB-KW"/>
</dbReference>
<dbReference type="InterPro" id="IPR029016">
    <property type="entry name" value="GAF-like_dom_sf"/>
</dbReference>
<feature type="domain" description="PAS" evidence="17">
    <location>
        <begin position="181"/>
        <end position="225"/>
    </location>
</feature>
<evidence type="ECO:0000256" key="13">
    <source>
        <dbReference type="ARBA" id="ARBA00056274"/>
    </source>
</evidence>
<organism evidence="18 19">
    <name type="scientific">Streptomyces scabiei (strain 87.22)</name>
    <dbReference type="NCBI Taxonomy" id="680198"/>
    <lineage>
        <taxon>Bacteria</taxon>
        <taxon>Bacillati</taxon>
        <taxon>Actinomycetota</taxon>
        <taxon>Actinomycetes</taxon>
        <taxon>Kitasatosporales</taxon>
        <taxon>Streptomycetaceae</taxon>
        <taxon>Streptomyces</taxon>
    </lineage>
</organism>
<keyword evidence="8" id="KW-0067">ATP-binding</keyword>
<gene>
    <name evidence="18" type="ordered locus">SCAB_78451</name>
</gene>
<dbReference type="SMART" id="SM00331">
    <property type="entry name" value="PP2C_SIG"/>
    <property type="match status" value="1"/>
</dbReference>
<sequence>MLRRMTGSGGRPGADDPLGESLAAAVRRTGARFGGVYVLDPEETTLGLIALCGVPVDAFAPWWRAPYSVHGPSQDAVRNDRLVWVSSLEELARCYPRVAAGIPYQVAFAVHPLGGIRHRRGALLLGWAPGRSPRLSRRERGNIAFSARRVARVLDAQTLPPVVPDRPRFVRPHRDTPAPQSGRAAAEMVERLPLGTLALDLGGCVAYVNAAAADLLGRPAERLLGTQPWQSLTWLDDIAYMDAYRTAMSSREPVALTVVRPPGRRLDLRLHTDDDGTSVLISPHLASRPLGARPTPDLGSVSGAGSADTQNALTGTPSHSRIHLLMALAAALTDTLGVQDVVDLVAERILPAFGAHGMIMSTADAGRIQIIGHRGYDPAVIEQFDGMPTDADLTPAGRVLTTGASAFFADRGELSRFYPRAPQITDKHAWAFLPLLSSGHPIGCLLLAYNEPHPFTAGERSLLTPLAGLIAQALDRARLYDAKHNLAHALQQTLLPHALPTVAGLDVAARYLPASHGMDIGGDFYDLIRLTDTTAAAVIGDVQGHDITAAALMGQVRMAVHAHATAGAAPDQVLARTDRDLADLNASRFVSCLYAHLDLGRRQATLASAGHPPPLVRHPDRRSHPVDIRPGPPLGIGVGSPVYPLTTLSLAPGTLLALYTDGLVEDPGTDMSRTIADLAQHLGRAGDLPLHQLVDSLVRHTRPTGRHTDDIALFLLRPHPAA</sequence>
<accession>C9ZCM1</accession>
<keyword evidence="2" id="KW-0597">Phosphoprotein</keyword>
<dbReference type="InterPro" id="IPR000014">
    <property type="entry name" value="PAS"/>
</dbReference>
<evidence type="ECO:0000313" key="18">
    <source>
        <dbReference type="EMBL" id="CBG74810.1"/>
    </source>
</evidence>
<evidence type="ECO:0000259" key="17">
    <source>
        <dbReference type="PROSITE" id="PS50112"/>
    </source>
</evidence>
<dbReference type="FunFam" id="3.60.40.10:FF:000005">
    <property type="entry name" value="Serine/threonine protein phosphatase"/>
    <property type="match status" value="1"/>
</dbReference>
<name>C9ZCM1_STRSW</name>
<dbReference type="eggNOG" id="COG2208">
    <property type="taxonomic scope" value="Bacteria"/>
</dbReference>
<protein>
    <recommendedName>
        <fullName evidence="1">protein-serine/threonine phosphatase</fullName>
        <ecNumber evidence="1">3.1.3.16</ecNumber>
    </recommendedName>
    <alternativeName>
        <fullName evidence="15">Protein-serine/threonine phosphatase</fullName>
    </alternativeName>
    <alternativeName>
        <fullName evidence="14">Serine/threonine-protein kinase</fullName>
    </alternativeName>
</protein>
<dbReference type="SMART" id="SM00091">
    <property type="entry name" value="PAS"/>
    <property type="match status" value="1"/>
</dbReference>
<evidence type="ECO:0000256" key="5">
    <source>
        <dbReference type="ARBA" id="ARBA00022741"/>
    </source>
</evidence>
<dbReference type="InterPro" id="IPR003018">
    <property type="entry name" value="GAF"/>
</dbReference>
<evidence type="ECO:0000256" key="14">
    <source>
        <dbReference type="ARBA" id="ARBA00075117"/>
    </source>
</evidence>
<dbReference type="GO" id="GO:0004722">
    <property type="term" value="F:protein serine/threonine phosphatase activity"/>
    <property type="evidence" value="ECO:0007669"/>
    <property type="project" value="UniProtKB-EC"/>
</dbReference>
<dbReference type="GO" id="GO:0005524">
    <property type="term" value="F:ATP binding"/>
    <property type="evidence" value="ECO:0007669"/>
    <property type="project" value="UniProtKB-KW"/>
</dbReference>
<dbReference type="GO" id="GO:0046872">
    <property type="term" value="F:metal ion binding"/>
    <property type="evidence" value="ECO:0007669"/>
    <property type="project" value="UniProtKB-KW"/>
</dbReference>
<dbReference type="EC" id="3.1.3.16" evidence="1"/>